<gene>
    <name evidence="1" type="ORF">ACG0Z3_22930</name>
</gene>
<evidence type="ECO:0000313" key="2">
    <source>
        <dbReference type="Proteomes" id="UP001606301"/>
    </source>
</evidence>
<reference evidence="1 2" key="1">
    <citation type="submission" date="2024-08" db="EMBL/GenBank/DDBJ databases">
        <authorList>
            <person name="Lu H."/>
        </authorList>
    </citation>
    <scope>NUCLEOTIDE SEQUENCE [LARGE SCALE GENOMIC DNA]</scope>
    <source>
        <strain evidence="1 2">LKC17W</strain>
    </source>
</reference>
<dbReference type="EMBL" id="JBIGHW010000031">
    <property type="protein sequence ID" value="MFG6443553.1"/>
    <property type="molecule type" value="Genomic_DNA"/>
</dbReference>
<keyword evidence="2" id="KW-1185">Reference proteome</keyword>
<proteinExistence type="predicted"/>
<accession>A0ABW7FQB9</accession>
<comment type="caution">
    <text evidence="1">The sequence shown here is derived from an EMBL/GenBank/DDBJ whole genome shotgun (WGS) entry which is preliminary data.</text>
</comment>
<organism evidence="1 2">
    <name type="scientific">Pelomonas margarita</name>
    <dbReference type="NCBI Taxonomy" id="3299031"/>
    <lineage>
        <taxon>Bacteria</taxon>
        <taxon>Pseudomonadati</taxon>
        <taxon>Pseudomonadota</taxon>
        <taxon>Betaproteobacteria</taxon>
        <taxon>Burkholderiales</taxon>
        <taxon>Sphaerotilaceae</taxon>
        <taxon>Roseateles</taxon>
    </lineage>
</organism>
<evidence type="ECO:0000313" key="1">
    <source>
        <dbReference type="EMBL" id="MFG6443553.1"/>
    </source>
</evidence>
<dbReference type="Proteomes" id="UP001606301">
    <property type="component" value="Unassembled WGS sequence"/>
</dbReference>
<protein>
    <recommendedName>
        <fullName evidence="3">Transposase</fullName>
    </recommendedName>
</protein>
<name>A0ABW7FQB9_9BURK</name>
<sequence>MSYPSARLLHHKILATMMQRDAEHQLNDAVFDDVCLGGERAGGKTGRSSENRIPFVAAVLLDAAGRPQHFKLSPRMTGSCGPAVAQQANRSITVAAASSHWVAKFGDRSQPIAVVRRISALGTLLTHACPLRAVSASLELTSLRV</sequence>
<evidence type="ECO:0008006" key="3">
    <source>
        <dbReference type="Google" id="ProtNLM"/>
    </source>
</evidence>